<dbReference type="Gene3D" id="3.60.21.10">
    <property type="match status" value="1"/>
</dbReference>
<dbReference type="PANTHER" id="PTHR33393">
    <property type="entry name" value="POLYGLUTAMINE SYNTHESIS ACCESSORY PROTEIN RV0574C-RELATED"/>
    <property type="match status" value="1"/>
</dbReference>
<dbReference type="InterPro" id="IPR052169">
    <property type="entry name" value="CW_Biosynth-Accessory"/>
</dbReference>
<comment type="caution">
    <text evidence="3">The sequence shown here is derived from an EMBL/GenBank/DDBJ whole genome shotgun (WGS) entry which is preliminary data.</text>
</comment>
<proteinExistence type="inferred from homology"/>
<evidence type="ECO:0000313" key="4">
    <source>
        <dbReference type="Proteomes" id="UP000228528"/>
    </source>
</evidence>
<protein>
    <recommendedName>
        <fullName evidence="2">Capsule synthesis protein CapA domain-containing protein</fullName>
    </recommendedName>
</protein>
<dbReference type="AlphaFoldDB" id="A0A2M6NZL5"/>
<evidence type="ECO:0000313" key="3">
    <source>
        <dbReference type="EMBL" id="PIR76912.1"/>
    </source>
</evidence>
<comment type="similarity">
    <text evidence="1">Belongs to the CapA family.</text>
</comment>
<dbReference type="PANTHER" id="PTHR33393:SF12">
    <property type="entry name" value="CAPSULE BIOSYNTHESIS PROTEIN CAPA"/>
    <property type="match status" value="1"/>
</dbReference>
<gene>
    <name evidence="3" type="ORF">COU30_05265</name>
</gene>
<feature type="non-terminal residue" evidence="3">
    <location>
        <position position="1"/>
    </location>
</feature>
<sequence length="315" mass="35665">PYFATGKPETNSAISILQFGDLMLDRDVQKQITAHGEEYLLEKLAGQENRFFSGTDIIAANLEGPFADSRRNTSKSIAFRFDPTLIPMLQTYKFNLFNTANNHSIDMSRKGLEESNNNVDKAGIAYYGGDGYTVTPSSSLTKTIGNKTITFIGVNDTFHTMDEDEVEKLIKKGKEISDYVIVNIHWGTEYKPTSNARQQYLAHLFIDNGADIIIGHHPHVIQEMEIYNNKPIFYSLGNFIFDQYWSTPTQVGLGVGLVLYKDQISTYLFPLQGTQSQLIQIIGTEKDQFFANFIDKSNLNNHTITNNNINIFHYE</sequence>
<dbReference type="EMBL" id="PFBW01000222">
    <property type="protein sequence ID" value="PIR76912.1"/>
    <property type="molecule type" value="Genomic_DNA"/>
</dbReference>
<dbReference type="CDD" id="cd07381">
    <property type="entry name" value="MPP_CapA"/>
    <property type="match status" value="1"/>
</dbReference>
<organism evidence="3 4">
    <name type="scientific">Candidatus Magasanikbacteria bacterium CG10_big_fil_rev_8_21_14_0_10_38_6</name>
    <dbReference type="NCBI Taxonomy" id="1974647"/>
    <lineage>
        <taxon>Bacteria</taxon>
        <taxon>Candidatus Magasanikiibacteriota</taxon>
    </lineage>
</organism>
<dbReference type="InterPro" id="IPR019079">
    <property type="entry name" value="Capsule_synth_CapA"/>
</dbReference>
<evidence type="ECO:0000256" key="1">
    <source>
        <dbReference type="ARBA" id="ARBA00005662"/>
    </source>
</evidence>
<evidence type="ECO:0000259" key="2">
    <source>
        <dbReference type="SMART" id="SM00854"/>
    </source>
</evidence>
<dbReference type="SMART" id="SM00854">
    <property type="entry name" value="PGA_cap"/>
    <property type="match status" value="1"/>
</dbReference>
<accession>A0A2M6NZL5</accession>
<reference evidence="4" key="1">
    <citation type="submission" date="2017-09" db="EMBL/GenBank/DDBJ databases">
        <title>Depth-based differentiation of microbial function through sediment-hosted aquifers and enrichment of novel symbionts in the deep terrestrial subsurface.</title>
        <authorList>
            <person name="Probst A.J."/>
            <person name="Ladd B."/>
            <person name="Jarett J.K."/>
            <person name="Geller-Mcgrath D.E."/>
            <person name="Sieber C.M.K."/>
            <person name="Emerson J.B."/>
            <person name="Anantharaman K."/>
            <person name="Thomas B.C."/>
            <person name="Malmstrom R."/>
            <person name="Stieglmeier M."/>
            <person name="Klingl A."/>
            <person name="Woyke T."/>
            <person name="Ryan C.M."/>
            <person name="Banfield J.F."/>
        </authorList>
    </citation>
    <scope>NUCLEOTIDE SEQUENCE [LARGE SCALE GENOMIC DNA]</scope>
</reference>
<dbReference type="InterPro" id="IPR029052">
    <property type="entry name" value="Metallo-depent_PP-like"/>
</dbReference>
<name>A0A2M6NZL5_9BACT</name>
<dbReference type="Proteomes" id="UP000228528">
    <property type="component" value="Unassembled WGS sequence"/>
</dbReference>
<feature type="domain" description="Capsule synthesis protein CapA" evidence="2">
    <location>
        <begin position="15"/>
        <end position="243"/>
    </location>
</feature>
<dbReference type="Pfam" id="PF09587">
    <property type="entry name" value="PGA_cap"/>
    <property type="match status" value="1"/>
</dbReference>
<dbReference type="SUPFAM" id="SSF56300">
    <property type="entry name" value="Metallo-dependent phosphatases"/>
    <property type="match status" value="1"/>
</dbReference>